<dbReference type="InterPro" id="IPR034629">
    <property type="entry name" value="PTCD2"/>
</dbReference>
<dbReference type="GO" id="GO:0007005">
    <property type="term" value="P:mitochondrion organization"/>
    <property type="evidence" value="ECO:0007669"/>
    <property type="project" value="TreeGrafter"/>
</dbReference>
<proteinExistence type="predicted"/>
<accession>A0AAJ7BR57</accession>
<organism evidence="1 2">
    <name type="scientific">Cephus cinctus</name>
    <name type="common">Wheat stem sawfly</name>
    <dbReference type="NCBI Taxonomy" id="211228"/>
    <lineage>
        <taxon>Eukaryota</taxon>
        <taxon>Metazoa</taxon>
        <taxon>Ecdysozoa</taxon>
        <taxon>Arthropoda</taxon>
        <taxon>Hexapoda</taxon>
        <taxon>Insecta</taxon>
        <taxon>Pterygota</taxon>
        <taxon>Neoptera</taxon>
        <taxon>Endopterygota</taxon>
        <taxon>Hymenoptera</taxon>
        <taxon>Cephoidea</taxon>
        <taxon>Cephidae</taxon>
        <taxon>Cephus</taxon>
    </lineage>
</organism>
<dbReference type="KEGG" id="ccin:107266353"/>
<dbReference type="GeneID" id="107266353"/>
<dbReference type="GO" id="GO:0005739">
    <property type="term" value="C:mitochondrion"/>
    <property type="evidence" value="ECO:0007669"/>
    <property type="project" value="InterPro"/>
</dbReference>
<name>A0AAJ7BR57_CEPCN</name>
<dbReference type="RefSeq" id="XP_015592233.1">
    <property type="nucleotide sequence ID" value="XM_015736747.1"/>
</dbReference>
<dbReference type="GO" id="GO:0003723">
    <property type="term" value="F:RNA binding"/>
    <property type="evidence" value="ECO:0007669"/>
    <property type="project" value="TreeGrafter"/>
</dbReference>
<dbReference type="AlphaFoldDB" id="A0AAJ7BR57"/>
<dbReference type="Proteomes" id="UP000694920">
    <property type="component" value="Unplaced"/>
</dbReference>
<keyword evidence="1" id="KW-1185">Reference proteome</keyword>
<sequence length="389" mass="44929">MAASLRAFCRVNSSLLKDAITKKIFNDGSRSLFTQASLGLDGYINTRENVKRQFFNVEDNFRKKMKEFVDVETNMIFTEDLKAMLHLAGKNTEDIDLITRMMIKFNTQNKELRFGTYHFGPVVMRTLHYLDEPDTAFNLFFNPSLDGFFDQIVTYQILMDLLYNHKKYDDVKKVYDIIITKGINGLKHPKYPVVLVLAACYKQNTHESYEYAIKLWKELTDRGTVALRKAVALLGALALKQNAPHAALEITSTIRRPGYITIRCIKIAALANLDRVNDIIPYFRASLSNDNPNVRKESYFIDTIEQVEAAVQRANFDESSEIVKLLRQLKDNGHVQQSPMDEHLSQEIDSKQRETMNRYHSAFNDRGQHQFQFNRRPTQQHRSGLTGLV</sequence>
<evidence type="ECO:0000313" key="2">
    <source>
        <dbReference type="RefSeq" id="XP_015592233.1"/>
    </source>
</evidence>
<protein>
    <submittedName>
        <fullName evidence="2">Pentatricopeptide repeat-containing protein 2, mitochondrial</fullName>
    </submittedName>
</protein>
<dbReference type="GO" id="GO:0050684">
    <property type="term" value="P:regulation of mRNA processing"/>
    <property type="evidence" value="ECO:0007669"/>
    <property type="project" value="InterPro"/>
</dbReference>
<evidence type="ECO:0000313" key="1">
    <source>
        <dbReference type="Proteomes" id="UP000694920"/>
    </source>
</evidence>
<dbReference type="PANTHER" id="PTHR14700">
    <property type="entry name" value="PENTATRICOPEPTIDE REPEAT-CONTAINING PROTEIN 2, MITOCHONDRIAL"/>
    <property type="match status" value="1"/>
</dbReference>
<reference evidence="2" key="1">
    <citation type="submission" date="2025-08" db="UniProtKB">
        <authorList>
            <consortium name="RefSeq"/>
        </authorList>
    </citation>
    <scope>IDENTIFICATION</scope>
</reference>
<gene>
    <name evidence="2" type="primary">LOC107266353</name>
</gene>
<dbReference type="PANTHER" id="PTHR14700:SF0">
    <property type="entry name" value="PENTATRICOPEPTIDE REPEAT-CONTAINING PROTEIN 2, MITOCHONDRIAL"/>
    <property type="match status" value="1"/>
</dbReference>